<dbReference type="GO" id="GO:0031274">
    <property type="term" value="P:positive regulation of pseudopodium assembly"/>
    <property type="evidence" value="ECO:0007669"/>
    <property type="project" value="TreeGrafter"/>
</dbReference>
<dbReference type="InParanoid" id="A0A4W3K1X2"/>
<dbReference type="GO" id="GO:0031267">
    <property type="term" value="F:small GTPase binding"/>
    <property type="evidence" value="ECO:0007669"/>
    <property type="project" value="TreeGrafter"/>
</dbReference>
<evidence type="ECO:0000256" key="3">
    <source>
        <dbReference type="SAM" id="MobiDB-lite"/>
    </source>
</evidence>
<feature type="region of interest" description="Disordered" evidence="3">
    <location>
        <begin position="66"/>
        <end position="155"/>
    </location>
</feature>
<comment type="similarity">
    <text evidence="2">Belongs to the BORG/CEP family.</text>
</comment>
<dbReference type="PROSITE" id="PS50108">
    <property type="entry name" value="CRIB"/>
    <property type="match status" value="1"/>
</dbReference>
<dbReference type="GO" id="GO:0005737">
    <property type="term" value="C:cytoplasm"/>
    <property type="evidence" value="ECO:0007669"/>
    <property type="project" value="TreeGrafter"/>
</dbReference>
<dbReference type="GO" id="GO:0005856">
    <property type="term" value="C:cytoskeleton"/>
    <property type="evidence" value="ECO:0007669"/>
    <property type="project" value="TreeGrafter"/>
</dbReference>
<gene>
    <name evidence="5" type="primary">LOC103187508</name>
</gene>
<dbReference type="InterPro" id="IPR051296">
    <property type="entry name" value="Cdc42_Effector_BORG/CEP"/>
</dbReference>
<dbReference type="GeneTree" id="ENSGT00940000165053"/>
<dbReference type="GO" id="GO:0030838">
    <property type="term" value="P:positive regulation of actin filament polymerization"/>
    <property type="evidence" value="ECO:0007669"/>
    <property type="project" value="TreeGrafter"/>
</dbReference>
<comment type="subcellular location">
    <subcellularLocation>
        <location evidence="1">Endomembrane system</location>
        <topology evidence="1">Peripheral membrane protein</topology>
    </subcellularLocation>
</comment>
<dbReference type="OMA" id="RHRSHIG"/>
<evidence type="ECO:0000313" key="6">
    <source>
        <dbReference type="Proteomes" id="UP000314986"/>
    </source>
</evidence>
<dbReference type="Pfam" id="PF14957">
    <property type="entry name" value="BORG_CEP"/>
    <property type="match status" value="1"/>
</dbReference>
<dbReference type="GO" id="GO:0005886">
    <property type="term" value="C:plasma membrane"/>
    <property type="evidence" value="ECO:0007669"/>
    <property type="project" value="TreeGrafter"/>
</dbReference>
<evidence type="ECO:0000313" key="5">
    <source>
        <dbReference type="Ensembl" id="ENSCMIP00000037895.1"/>
    </source>
</evidence>
<reference evidence="6" key="3">
    <citation type="journal article" date="2014" name="Nature">
        <title>Elephant shark genome provides unique insights into gnathostome evolution.</title>
        <authorList>
            <consortium name="International Elephant Shark Genome Sequencing Consortium"/>
            <person name="Venkatesh B."/>
            <person name="Lee A.P."/>
            <person name="Ravi V."/>
            <person name="Maurya A.K."/>
            <person name="Lian M.M."/>
            <person name="Swann J.B."/>
            <person name="Ohta Y."/>
            <person name="Flajnik M.F."/>
            <person name="Sutoh Y."/>
            <person name="Kasahara M."/>
            <person name="Hoon S."/>
            <person name="Gangu V."/>
            <person name="Roy S.W."/>
            <person name="Irimia M."/>
            <person name="Korzh V."/>
            <person name="Kondrychyn I."/>
            <person name="Lim Z.W."/>
            <person name="Tay B.H."/>
            <person name="Tohari S."/>
            <person name="Kong K.W."/>
            <person name="Ho S."/>
            <person name="Lorente-Galdos B."/>
            <person name="Quilez J."/>
            <person name="Marques-Bonet T."/>
            <person name="Raney B.J."/>
            <person name="Ingham P.W."/>
            <person name="Tay A."/>
            <person name="Hillier L.W."/>
            <person name="Minx P."/>
            <person name="Boehm T."/>
            <person name="Wilson R.K."/>
            <person name="Brenner S."/>
            <person name="Warren W.C."/>
        </authorList>
    </citation>
    <scope>NUCLEOTIDE SEQUENCE [LARGE SCALE GENOMIC DNA]</scope>
</reference>
<reference evidence="6" key="1">
    <citation type="journal article" date="2006" name="Science">
        <title>Ancient noncoding elements conserved in the human genome.</title>
        <authorList>
            <person name="Venkatesh B."/>
            <person name="Kirkness E.F."/>
            <person name="Loh Y.H."/>
            <person name="Halpern A.L."/>
            <person name="Lee A.P."/>
            <person name="Johnson J."/>
            <person name="Dandona N."/>
            <person name="Viswanathan L.D."/>
            <person name="Tay A."/>
            <person name="Venter J.C."/>
            <person name="Strausberg R.L."/>
            <person name="Brenner S."/>
        </authorList>
    </citation>
    <scope>NUCLEOTIDE SEQUENCE [LARGE SCALE GENOMIC DNA]</scope>
</reference>
<feature type="compositionally biased region" description="Low complexity" evidence="3">
    <location>
        <begin position="144"/>
        <end position="155"/>
    </location>
</feature>
<dbReference type="Proteomes" id="UP000314986">
    <property type="component" value="Unassembled WGS sequence"/>
</dbReference>
<dbReference type="PANTHER" id="PTHR15344:SF12">
    <property type="entry name" value="CRIB DOMAIN-CONTAINING PROTEIN"/>
    <property type="match status" value="1"/>
</dbReference>
<proteinExistence type="inferred from homology"/>
<dbReference type="InterPro" id="IPR029273">
    <property type="entry name" value="Cdc42_effect-like"/>
</dbReference>
<dbReference type="InterPro" id="IPR000095">
    <property type="entry name" value="CRIB_dom"/>
</dbReference>
<dbReference type="GO" id="GO:0008360">
    <property type="term" value="P:regulation of cell shape"/>
    <property type="evidence" value="ECO:0007669"/>
    <property type="project" value="TreeGrafter"/>
</dbReference>
<accession>A0A4W3K1X2</accession>
<name>A0A4W3K1X2_CALMI</name>
<keyword evidence="6" id="KW-1185">Reference proteome</keyword>
<dbReference type="GO" id="GO:0007266">
    <property type="term" value="P:Rho protein signal transduction"/>
    <property type="evidence" value="ECO:0007669"/>
    <property type="project" value="TreeGrafter"/>
</dbReference>
<reference evidence="5" key="4">
    <citation type="submission" date="2025-08" db="UniProtKB">
        <authorList>
            <consortium name="Ensembl"/>
        </authorList>
    </citation>
    <scope>IDENTIFICATION</scope>
</reference>
<reference evidence="5" key="5">
    <citation type="submission" date="2025-09" db="UniProtKB">
        <authorList>
            <consortium name="Ensembl"/>
        </authorList>
    </citation>
    <scope>IDENTIFICATION</scope>
</reference>
<dbReference type="RefSeq" id="XP_007905229.1">
    <property type="nucleotide sequence ID" value="XM_007907038.2"/>
</dbReference>
<evidence type="ECO:0000256" key="2">
    <source>
        <dbReference type="ARBA" id="ARBA00010770"/>
    </source>
</evidence>
<feature type="domain" description="CRIB" evidence="4">
    <location>
        <begin position="31"/>
        <end position="45"/>
    </location>
</feature>
<reference evidence="6" key="2">
    <citation type="journal article" date="2007" name="PLoS Biol.">
        <title>Survey sequencing and comparative analysis of the elephant shark (Callorhinchus milii) genome.</title>
        <authorList>
            <person name="Venkatesh B."/>
            <person name="Kirkness E.F."/>
            <person name="Loh Y.H."/>
            <person name="Halpern A.L."/>
            <person name="Lee A.P."/>
            <person name="Johnson J."/>
            <person name="Dandona N."/>
            <person name="Viswanathan L.D."/>
            <person name="Tay A."/>
            <person name="Venter J.C."/>
            <person name="Strausberg R.L."/>
            <person name="Brenner S."/>
        </authorList>
    </citation>
    <scope>NUCLEOTIDE SEQUENCE [LARGE SCALE GENOMIC DNA]</scope>
</reference>
<sequence>MSVKTPIYLKTSSPKKGKKLKLRDMLSGDMISPPLGDFRHRSHIGQSGENDVFGDVSFLKGQHDLLSTLKRSKEPEESGPPKPPRLHLEEPEEEPTYLTRKAPIFITADHRPPSPDPAPEAAGLQQATGLWVAGTHPHSGMTGEDTSSPTSELTTSESMFTFDLDLGPSILGDILKIMDNHKS</sequence>
<dbReference type="KEGG" id="cmk:103187508"/>
<dbReference type="PANTHER" id="PTHR15344">
    <property type="entry name" value="CDC42 EFFECTOR PROTEIN BORG"/>
    <property type="match status" value="1"/>
</dbReference>
<dbReference type="STRING" id="7868.ENSCMIP00000037895"/>
<organism evidence="5 6">
    <name type="scientific">Callorhinchus milii</name>
    <name type="common">Ghost shark</name>
    <dbReference type="NCBI Taxonomy" id="7868"/>
    <lineage>
        <taxon>Eukaryota</taxon>
        <taxon>Metazoa</taxon>
        <taxon>Chordata</taxon>
        <taxon>Craniata</taxon>
        <taxon>Vertebrata</taxon>
        <taxon>Chondrichthyes</taxon>
        <taxon>Holocephali</taxon>
        <taxon>Chimaeriformes</taxon>
        <taxon>Callorhinchidae</taxon>
        <taxon>Callorhinchus</taxon>
    </lineage>
</organism>
<dbReference type="GO" id="GO:0012505">
    <property type="term" value="C:endomembrane system"/>
    <property type="evidence" value="ECO:0007669"/>
    <property type="project" value="UniProtKB-SubCell"/>
</dbReference>
<dbReference type="Ensembl" id="ENSCMIT00000038442.1">
    <property type="protein sequence ID" value="ENSCMIP00000037895.1"/>
    <property type="gene ID" value="ENSCMIG00000015936.1"/>
</dbReference>
<dbReference type="OrthoDB" id="9948028at2759"/>
<evidence type="ECO:0000259" key="4">
    <source>
        <dbReference type="PROSITE" id="PS50108"/>
    </source>
</evidence>
<dbReference type="SMART" id="SM00285">
    <property type="entry name" value="PBD"/>
    <property type="match status" value="1"/>
</dbReference>
<dbReference type="AlphaFoldDB" id="A0A4W3K1X2"/>
<dbReference type="GeneID" id="103187508"/>
<dbReference type="RefSeq" id="XP_007905230.1">
    <property type="nucleotide sequence ID" value="XM_007907039.2"/>
</dbReference>
<evidence type="ECO:0000256" key="1">
    <source>
        <dbReference type="ARBA" id="ARBA00004184"/>
    </source>
</evidence>
<protein>
    <submittedName>
        <fullName evidence="5">Cdc42 effector protein 2-like</fullName>
    </submittedName>
</protein>